<dbReference type="EMBL" id="BK015347">
    <property type="protein sequence ID" value="DAE02574.1"/>
    <property type="molecule type" value="Genomic_DNA"/>
</dbReference>
<name>A0A8S5P671_9CAUD</name>
<protein>
    <submittedName>
        <fullName evidence="1">Uncharacterized protein</fullName>
    </submittedName>
</protein>
<accession>A0A8S5P671</accession>
<reference evidence="1" key="1">
    <citation type="journal article" date="2021" name="Proc. Natl. Acad. Sci. U.S.A.">
        <title>A Catalog of Tens of Thousands of Viruses from Human Metagenomes Reveals Hidden Associations with Chronic Diseases.</title>
        <authorList>
            <person name="Tisza M.J."/>
            <person name="Buck C.B."/>
        </authorList>
    </citation>
    <scope>NUCLEOTIDE SEQUENCE</scope>
    <source>
        <strain evidence="1">CtmYS12</strain>
    </source>
</reference>
<sequence length="29" mass="3226">MSGEDIIYDGTNIDTDVRYGCLAYGIEIK</sequence>
<organism evidence="1">
    <name type="scientific">Siphoviridae sp. ctmYS12</name>
    <dbReference type="NCBI Taxonomy" id="2825652"/>
    <lineage>
        <taxon>Viruses</taxon>
        <taxon>Duplodnaviria</taxon>
        <taxon>Heunggongvirae</taxon>
        <taxon>Uroviricota</taxon>
        <taxon>Caudoviricetes</taxon>
    </lineage>
</organism>
<evidence type="ECO:0000313" key="1">
    <source>
        <dbReference type="EMBL" id="DAE02574.1"/>
    </source>
</evidence>
<proteinExistence type="predicted"/>